<evidence type="ECO:0000313" key="2">
    <source>
        <dbReference type="EMBL" id="MBB6070861.1"/>
    </source>
</evidence>
<comment type="caution">
    <text evidence="2">The sequence shown here is derived from an EMBL/GenBank/DDBJ whole genome shotgun (WGS) entry which is preliminary data.</text>
</comment>
<dbReference type="RefSeq" id="WP_170033225.1">
    <property type="nucleotide sequence ID" value="NZ_JABDTL010000001.1"/>
</dbReference>
<keyword evidence="3" id="KW-1185">Reference proteome</keyword>
<dbReference type="SUPFAM" id="SSF49879">
    <property type="entry name" value="SMAD/FHA domain"/>
    <property type="match status" value="1"/>
</dbReference>
<feature type="domain" description="FHA" evidence="1">
    <location>
        <begin position="181"/>
        <end position="231"/>
    </location>
</feature>
<proteinExistence type="predicted"/>
<dbReference type="InterPro" id="IPR008984">
    <property type="entry name" value="SMAD_FHA_dom_sf"/>
</dbReference>
<evidence type="ECO:0000259" key="1">
    <source>
        <dbReference type="PROSITE" id="PS50006"/>
    </source>
</evidence>
<gene>
    <name evidence="2" type="ORF">HNQ61_002483</name>
</gene>
<dbReference type="EMBL" id="JACHIA010000006">
    <property type="protein sequence ID" value="MBB6070861.1"/>
    <property type="molecule type" value="Genomic_DNA"/>
</dbReference>
<sequence length="258" mass="28029">MINAFRKLLRPTLRHQLEDGVREALRRYADRRTAPDLRVYVSTDLMPPGMGPTMWARDEADHLRRFAAQWAQDNGIARAGLRVEVILLDTKREFAHVKPLGLEEPRADPAAVSNAPRAERALVPEPPRAAPAPPAPAYGAPAPTYGAPAPAYGAPASSGGAVLQVVSSETLREPLHVNGEVIVGRKPEPGVQATGDRYMSGRHARFRISGGQVTVTDLDSKNRTYVNEQPIPPHQERPLNAGDTVRMGNTVLRLTQGG</sequence>
<reference evidence="2 3" key="1">
    <citation type="submission" date="2020-08" db="EMBL/GenBank/DDBJ databases">
        <title>Genomic Encyclopedia of Type Strains, Phase IV (KMG-IV): sequencing the most valuable type-strain genomes for metagenomic binning, comparative biology and taxonomic classification.</title>
        <authorList>
            <person name="Goeker M."/>
        </authorList>
    </citation>
    <scope>NUCLEOTIDE SEQUENCE [LARGE SCALE GENOMIC DNA]</scope>
    <source>
        <strain evidence="2 3">DSM 29007</strain>
    </source>
</reference>
<dbReference type="Pfam" id="PF00498">
    <property type="entry name" value="FHA"/>
    <property type="match status" value="1"/>
</dbReference>
<name>A0A841GYK7_9BACT</name>
<protein>
    <recommendedName>
        <fullName evidence="1">FHA domain-containing protein</fullName>
    </recommendedName>
</protein>
<dbReference type="CDD" id="cd00060">
    <property type="entry name" value="FHA"/>
    <property type="match status" value="1"/>
</dbReference>
<organism evidence="2 3">
    <name type="scientific">Longimicrobium terrae</name>
    <dbReference type="NCBI Taxonomy" id="1639882"/>
    <lineage>
        <taxon>Bacteria</taxon>
        <taxon>Pseudomonadati</taxon>
        <taxon>Gemmatimonadota</taxon>
        <taxon>Longimicrobiia</taxon>
        <taxon>Longimicrobiales</taxon>
        <taxon>Longimicrobiaceae</taxon>
        <taxon>Longimicrobium</taxon>
    </lineage>
</organism>
<dbReference type="PROSITE" id="PS50006">
    <property type="entry name" value="FHA_DOMAIN"/>
    <property type="match status" value="1"/>
</dbReference>
<dbReference type="Proteomes" id="UP000582837">
    <property type="component" value="Unassembled WGS sequence"/>
</dbReference>
<accession>A0A841GYK7</accession>
<dbReference type="SMART" id="SM00240">
    <property type="entry name" value="FHA"/>
    <property type="match status" value="1"/>
</dbReference>
<dbReference type="InterPro" id="IPR000253">
    <property type="entry name" value="FHA_dom"/>
</dbReference>
<dbReference type="Gene3D" id="2.60.200.20">
    <property type="match status" value="1"/>
</dbReference>
<evidence type="ECO:0000313" key="3">
    <source>
        <dbReference type="Proteomes" id="UP000582837"/>
    </source>
</evidence>
<dbReference type="AlphaFoldDB" id="A0A841GYK7"/>